<organism evidence="1 2">
    <name type="scientific">Dyadobacter psychrophilus</name>
    <dbReference type="NCBI Taxonomy" id="651661"/>
    <lineage>
        <taxon>Bacteria</taxon>
        <taxon>Pseudomonadati</taxon>
        <taxon>Bacteroidota</taxon>
        <taxon>Cytophagia</taxon>
        <taxon>Cytophagales</taxon>
        <taxon>Spirosomataceae</taxon>
        <taxon>Dyadobacter</taxon>
    </lineage>
</organism>
<dbReference type="OrthoDB" id="927623at2"/>
<protein>
    <submittedName>
        <fullName evidence="1">Methane oxygenase PmoA</fullName>
    </submittedName>
</protein>
<name>A0A1T5E0Y8_9BACT</name>
<dbReference type="EMBL" id="FUZA01000002">
    <property type="protein sequence ID" value="SKB77416.1"/>
    <property type="molecule type" value="Genomic_DNA"/>
</dbReference>
<dbReference type="STRING" id="651661.SAMN05660293_02061"/>
<dbReference type="InterPro" id="IPR029475">
    <property type="entry name" value="DUF6807"/>
</dbReference>
<dbReference type="Pfam" id="PF14100">
    <property type="entry name" value="DUF6807"/>
    <property type="match status" value="1"/>
</dbReference>
<keyword evidence="2" id="KW-1185">Reference proteome</keyword>
<sequence>MMNKNQTLTVVIKQLTSLLSILTCTMLFVSNNAIAQKVKKTSSQPVVAFEQKPGDLTISIGGKPFASYVYEDPKISRPYFAHVKSSCGVQVTRNYPPKEGDPKDHATFHPGIWLSFGDINGNDYWRLKSKVEHEMFVEQPKGGPGSGSFTVRNYYMTADGKDRVLAELVKYTILIRPSGTLLLTNSTFSSDAADLAFGDQEEMGLGVRVNTKFTVQYGKGHLTNAEGLKEGEGTWGKASKWVDYSGIIDDNTVGVTIMPDPGNFRPSWFHTRDYGLMAANAFGREAMKQGEKSAIVVKKGEKFELGYGVLIYCKPKGEKTDVEGAYQDYLQVLKD</sequence>
<proteinExistence type="predicted"/>
<evidence type="ECO:0000313" key="2">
    <source>
        <dbReference type="Proteomes" id="UP000190897"/>
    </source>
</evidence>
<dbReference type="Proteomes" id="UP000190897">
    <property type="component" value="Unassembled WGS sequence"/>
</dbReference>
<dbReference type="AlphaFoldDB" id="A0A1T5E0Y8"/>
<evidence type="ECO:0000313" key="1">
    <source>
        <dbReference type="EMBL" id="SKB77416.1"/>
    </source>
</evidence>
<accession>A0A1T5E0Y8</accession>
<dbReference type="RefSeq" id="WP_082214577.1">
    <property type="nucleotide sequence ID" value="NZ_FUZA01000002.1"/>
</dbReference>
<gene>
    <name evidence="1" type="ORF">SAMN05660293_02061</name>
</gene>
<reference evidence="2" key="1">
    <citation type="submission" date="2017-02" db="EMBL/GenBank/DDBJ databases">
        <authorList>
            <person name="Varghese N."/>
            <person name="Submissions S."/>
        </authorList>
    </citation>
    <scope>NUCLEOTIDE SEQUENCE [LARGE SCALE GENOMIC DNA]</scope>
    <source>
        <strain evidence="2">DSM 22270</strain>
    </source>
</reference>